<evidence type="ECO:0000313" key="2">
    <source>
        <dbReference type="Proteomes" id="UP000215158"/>
    </source>
</evidence>
<proteinExistence type="predicted"/>
<evidence type="ECO:0000313" key="1">
    <source>
        <dbReference type="EMBL" id="ASW04206.1"/>
    </source>
</evidence>
<organism evidence="1 2">
    <name type="scientific">Paraburkholderia aromaticivorans</name>
    <dbReference type="NCBI Taxonomy" id="2026199"/>
    <lineage>
        <taxon>Bacteria</taxon>
        <taxon>Pseudomonadati</taxon>
        <taxon>Pseudomonadota</taxon>
        <taxon>Betaproteobacteria</taxon>
        <taxon>Burkholderiales</taxon>
        <taxon>Burkholderiaceae</taxon>
        <taxon>Paraburkholderia</taxon>
    </lineage>
</organism>
<sequence length="174" mass="18844">MSGLFSLMKKARQAGTRLSNVVAHAAKSLGALRGRELFAYLSSLISLPLDFEAIAKARLAETAKAEAKRREERETQARRALIANLKGQRYVDPRGRYWQVDDGAFLVVGEGRHGSVPFSMADDAMTAIAAGLWPVVTGATACVPPASPSQKRPDTVALGALSALRDQLRRRLRS</sequence>
<reference evidence="1 2" key="1">
    <citation type="submission" date="2017-08" db="EMBL/GenBank/DDBJ databases">
        <title>Identification and genetic characteristics of simultaneous BTEX- and naphthalene-degrading Paraburkholderia sp. BN5 isolated from petroleum-contaminated soil.</title>
        <authorList>
            <person name="Lee Y."/>
            <person name="Jeon C.O."/>
        </authorList>
    </citation>
    <scope>NUCLEOTIDE SEQUENCE [LARGE SCALE GENOMIC DNA]</scope>
    <source>
        <strain evidence="1 2">BN5</strain>
        <plasmid evidence="1 2">pBN3</plasmid>
    </source>
</reference>
<geneLocation type="plasmid" evidence="1 2">
    <name>pBN3</name>
</geneLocation>
<keyword evidence="2" id="KW-1185">Reference proteome</keyword>
<dbReference type="EMBL" id="CP022993">
    <property type="protein sequence ID" value="ASW04206.1"/>
    <property type="molecule type" value="Genomic_DNA"/>
</dbReference>
<name>A0A248VYT0_9BURK</name>
<dbReference type="AlphaFoldDB" id="A0A248VYT0"/>
<dbReference type="Proteomes" id="UP000215158">
    <property type="component" value="Plasmid pBN3"/>
</dbReference>
<accession>A0A248VYT0</accession>
<gene>
    <name evidence="1" type="ORF">CJU94_39360</name>
</gene>
<protein>
    <submittedName>
        <fullName evidence="1">Uncharacterized protein</fullName>
    </submittedName>
</protein>
<dbReference type="KEGG" id="parb:CJU94_39360"/>
<keyword evidence="1" id="KW-0614">Plasmid</keyword>